<feature type="domain" description="SGNH hydrolase-type esterase" evidence="2">
    <location>
        <begin position="40"/>
        <end position="284"/>
    </location>
</feature>
<evidence type="ECO:0000313" key="4">
    <source>
        <dbReference type="Proteomes" id="UP000191554"/>
    </source>
</evidence>
<dbReference type="Pfam" id="PF13472">
    <property type="entry name" value="Lipase_GDSL_2"/>
    <property type="match status" value="1"/>
</dbReference>
<protein>
    <submittedName>
        <fullName evidence="3">GDSL-like lipase/acylhydrolase</fullName>
    </submittedName>
</protein>
<keyword evidence="3" id="KW-0378">Hydrolase</keyword>
<dbReference type="InterPro" id="IPR013830">
    <property type="entry name" value="SGNH_hydro"/>
</dbReference>
<evidence type="ECO:0000259" key="2">
    <source>
        <dbReference type="Pfam" id="PF13472"/>
    </source>
</evidence>
<dbReference type="GO" id="GO:0016787">
    <property type="term" value="F:hydrolase activity"/>
    <property type="evidence" value="ECO:0007669"/>
    <property type="project" value="UniProtKB-KW"/>
</dbReference>
<dbReference type="OrthoDB" id="26855at2"/>
<sequence>MKPVIRLFSFIIVLILSVTGMSATVSTAGTQIKSPGIYVALGDSITSGYGLESFTNNDAKNRSSSYNFVTKLGKKLDMKTVNLGVEGITSTALLNSLKKPATAEQKNAVAQIKDAGLITLSVGGNNVFIPLLNAVNDQLGKGKSIFNAGAAEIQNAILQLLFSETQLSKLKANISAGAEAFAGNEKLHKSGELSEIIGTIKALNPKAKLVVQTIYDPYGFILPDTVGKAIDTMNTAIIKQSGSGKNYIVADVCSAFEKAGKGMQLLNADSGKTFDPHPTKKGHEVIYTLMAYAADNNKLPYALKANVVKGSAAAVISGGEFRITITPSKGCKLPQIIYLTVGKSVKYNLTLKNATAVIPVAKINGDITITAVCTK</sequence>
<evidence type="ECO:0000313" key="3">
    <source>
        <dbReference type="EMBL" id="OPX43477.1"/>
    </source>
</evidence>
<feature type="signal peptide" evidence="1">
    <location>
        <begin position="1"/>
        <end position="23"/>
    </location>
</feature>
<dbReference type="EMBL" id="MZGX01000017">
    <property type="protein sequence ID" value="OPX43477.1"/>
    <property type="molecule type" value="Genomic_DNA"/>
</dbReference>
<proteinExistence type="predicted"/>
<keyword evidence="4" id="KW-1185">Reference proteome</keyword>
<dbReference type="AlphaFoldDB" id="A0A1V4SJQ1"/>
<dbReference type="RefSeq" id="WP_080065078.1">
    <property type="nucleotide sequence ID" value="NZ_MZGX01000017.1"/>
</dbReference>
<gene>
    <name evidence="3" type="ORF">CLHUN_26240</name>
</gene>
<reference evidence="3 4" key="1">
    <citation type="submission" date="2017-03" db="EMBL/GenBank/DDBJ databases">
        <title>Genome sequence of Clostridium hungatei DSM 14427.</title>
        <authorList>
            <person name="Poehlein A."/>
            <person name="Daniel R."/>
        </authorList>
    </citation>
    <scope>NUCLEOTIDE SEQUENCE [LARGE SCALE GENOMIC DNA]</scope>
    <source>
        <strain evidence="3 4">DSM 14427</strain>
    </source>
</reference>
<keyword evidence="1" id="KW-0732">Signal</keyword>
<dbReference type="InterPro" id="IPR036514">
    <property type="entry name" value="SGNH_hydro_sf"/>
</dbReference>
<dbReference type="SUPFAM" id="SSF52266">
    <property type="entry name" value="SGNH hydrolase"/>
    <property type="match status" value="1"/>
</dbReference>
<accession>A0A1V4SJQ1</accession>
<dbReference type="Proteomes" id="UP000191554">
    <property type="component" value="Unassembled WGS sequence"/>
</dbReference>
<dbReference type="STRING" id="48256.CLHUN_26240"/>
<evidence type="ECO:0000256" key="1">
    <source>
        <dbReference type="SAM" id="SignalP"/>
    </source>
</evidence>
<organism evidence="3 4">
    <name type="scientific">Ruminiclostridium hungatei</name>
    <name type="common">Clostridium hungatei</name>
    <dbReference type="NCBI Taxonomy" id="48256"/>
    <lineage>
        <taxon>Bacteria</taxon>
        <taxon>Bacillati</taxon>
        <taxon>Bacillota</taxon>
        <taxon>Clostridia</taxon>
        <taxon>Eubacteriales</taxon>
        <taxon>Oscillospiraceae</taxon>
        <taxon>Ruminiclostridium</taxon>
    </lineage>
</organism>
<dbReference type="Gene3D" id="3.40.50.1110">
    <property type="entry name" value="SGNH hydrolase"/>
    <property type="match status" value="1"/>
</dbReference>
<feature type="chain" id="PRO_5038642410" evidence="1">
    <location>
        <begin position="24"/>
        <end position="375"/>
    </location>
</feature>
<name>A0A1V4SJQ1_RUMHU</name>
<comment type="caution">
    <text evidence="3">The sequence shown here is derived from an EMBL/GenBank/DDBJ whole genome shotgun (WGS) entry which is preliminary data.</text>
</comment>